<evidence type="ECO:0000259" key="1">
    <source>
        <dbReference type="Pfam" id="PF12146"/>
    </source>
</evidence>
<dbReference type="InterPro" id="IPR053145">
    <property type="entry name" value="AB_hydrolase_Est10"/>
</dbReference>
<dbReference type="Gene3D" id="3.40.50.1820">
    <property type="entry name" value="alpha/beta hydrolase"/>
    <property type="match status" value="1"/>
</dbReference>
<keyword evidence="2" id="KW-0378">Hydrolase</keyword>
<gene>
    <name evidence="2" type="ORF">MED217_06696</name>
</gene>
<protein>
    <submittedName>
        <fullName evidence="2">Hydrolase of alpha-beta family protein</fullName>
    </submittedName>
</protein>
<keyword evidence="3" id="KW-1185">Reference proteome</keyword>
<dbReference type="eggNOG" id="COG1073">
    <property type="taxonomic scope" value="Bacteria"/>
</dbReference>
<dbReference type="PANTHER" id="PTHR43265">
    <property type="entry name" value="ESTERASE ESTD"/>
    <property type="match status" value="1"/>
</dbReference>
<dbReference type="InterPro" id="IPR022742">
    <property type="entry name" value="Hydrolase_4"/>
</dbReference>
<dbReference type="SUPFAM" id="SSF53474">
    <property type="entry name" value="alpha/beta-Hydrolases"/>
    <property type="match status" value="1"/>
</dbReference>
<evidence type="ECO:0000313" key="2">
    <source>
        <dbReference type="EMBL" id="EAQ49071.1"/>
    </source>
</evidence>
<dbReference type="Proteomes" id="UP000001601">
    <property type="component" value="Unassembled WGS sequence"/>
</dbReference>
<sequence>MKVSKFILVVALTAAFFGCKNQKKETTENKEAVNQSAMIKAKSENVEIEGAVGTLKAVLQTPAMEEGQKYPIVILMHGIFSNKETPLVTHLADGLQKKGIASIRFDFNGHGESDGKFIDMTVPLEVEDAKAVFNYANQLDFVSGISLMGHSQGGVVASLLAGELGDQVTRLALFAPAAVMEDLIEEGKMMGKTFDPQNPPEYIEVNNEKVGRAYLESTSKLDIYERAEKFQGPVLIVQGKADQVVPYQYAETYDERYQNSELHLLEDVDHVFTNATEKAAGIGLEFLAKLK</sequence>
<comment type="caution">
    <text evidence="2">The sequence shown here is derived from an EMBL/GenBank/DDBJ whole genome shotgun (WGS) entry which is preliminary data.</text>
</comment>
<name>A3XN04_LEEBM</name>
<feature type="domain" description="Serine aminopeptidase S33" evidence="1">
    <location>
        <begin position="72"/>
        <end position="181"/>
    </location>
</feature>
<evidence type="ECO:0000313" key="3">
    <source>
        <dbReference type="Proteomes" id="UP000001601"/>
    </source>
</evidence>
<accession>A3XN04</accession>
<dbReference type="Pfam" id="PF12146">
    <property type="entry name" value="Hydrolase_4"/>
    <property type="match status" value="1"/>
</dbReference>
<organism evidence="2 3">
    <name type="scientific">Leeuwenhoekiella blandensis (strain CECT 7118 / CCUG 51940 / KCTC 22103 / MED217)</name>
    <name type="common">Flavobacterium sp. (strain MED217)</name>
    <dbReference type="NCBI Taxonomy" id="398720"/>
    <lineage>
        <taxon>Bacteria</taxon>
        <taxon>Pseudomonadati</taxon>
        <taxon>Bacteroidota</taxon>
        <taxon>Flavobacteriia</taxon>
        <taxon>Flavobacteriales</taxon>
        <taxon>Flavobacteriaceae</taxon>
        <taxon>Leeuwenhoekiella</taxon>
    </lineage>
</organism>
<proteinExistence type="predicted"/>
<dbReference type="EMBL" id="AANC01000005">
    <property type="protein sequence ID" value="EAQ49071.1"/>
    <property type="molecule type" value="Genomic_DNA"/>
</dbReference>
<dbReference type="GO" id="GO:0052689">
    <property type="term" value="F:carboxylic ester hydrolase activity"/>
    <property type="evidence" value="ECO:0007669"/>
    <property type="project" value="TreeGrafter"/>
</dbReference>
<dbReference type="InterPro" id="IPR029058">
    <property type="entry name" value="AB_hydrolase_fold"/>
</dbReference>
<dbReference type="STRING" id="398720.MED217_06696"/>
<dbReference type="HOGENOM" id="CLU_048353_1_1_10"/>
<reference evidence="2 3" key="1">
    <citation type="journal article" date="2007" name="Nature">
        <title>Light stimulates growth of proteorhodopsin-containing marine Flavobacteria.</title>
        <authorList>
            <person name="Gomez-Consarnau L."/>
            <person name="Gonzalez J.M."/>
            <person name="Coll-Llado M."/>
            <person name="Gourdon P."/>
            <person name="Pascher T."/>
            <person name="Neutze R."/>
            <person name="Pedros-Alio C."/>
            <person name="Pinhassi J."/>
        </authorList>
    </citation>
    <scope>NUCLEOTIDE SEQUENCE [LARGE SCALE GENOMIC DNA]</scope>
    <source>
        <strain evidence="2 3">MED217</strain>
    </source>
</reference>
<dbReference type="AlphaFoldDB" id="A3XN04"/>
<dbReference type="PROSITE" id="PS51257">
    <property type="entry name" value="PROKAR_LIPOPROTEIN"/>
    <property type="match status" value="1"/>
</dbReference>
<dbReference type="PANTHER" id="PTHR43265:SF1">
    <property type="entry name" value="ESTERASE ESTD"/>
    <property type="match status" value="1"/>
</dbReference>